<feature type="compositionally biased region" description="Basic and acidic residues" evidence="1">
    <location>
        <begin position="101"/>
        <end position="114"/>
    </location>
</feature>
<proteinExistence type="predicted"/>
<organism evidence="3 4">
    <name type="scientific">Plasmodium vivax Mauritania I</name>
    <dbReference type="NCBI Taxonomy" id="1035515"/>
    <lineage>
        <taxon>Eukaryota</taxon>
        <taxon>Sar</taxon>
        <taxon>Alveolata</taxon>
        <taxon>Apicomplexa</taxon>
        <taxon>Aconoidasida</taxon>
        <taxon>Haemosporida</taxon>
        <taxon>Plasmodiidae</taxon>
        <taxon>Plasmodium</taxon>
        <taxon>Plasmodium (Plasmodium)</taxon>
    </lineage>
</organism>
<evidence type="ECO:0000313" key="4">
    <source>
        <dbReference type="Proteomes" id="UP000053776"/>
    </source>
</evidence>
<keyword evidence="2" id="KW-1133">Transmembrane helix</keyword>
<evidence type="ECO:0000256" key="1">
    <source>
        <dbReference type="SAM" id="MobiDB-lite"/>
    </source>
</evidence>
<gene>
    <name evidence="3" type="ORF">PVMG_06076</name>
</gene>
<dbReference type="AlphaFoldDB" id="A0A0J9T3E1"/>
<evidence type="ECO:0000313" key="3">
    <source>
        <dbReference type="EMBL" id="KMZ89619.1"/>
    </source>
</evidence>
<dbReference type="EMBL" id="KQ235166">
    <property type="protein sequence ID" value="KMZ89619.1"/>
    <property type="molecule type" value="Genomic_DNA"/>
</dbReference>
<evidence type="ECO:0000256" key="2">
    <source>
        <dbReference type="SAM" id="Phobius"/>
    </source>
</evidence>
<protein>
    <submittedName>
        <fullName evidence="3">Uncharacterized protein</fullName>
    </submittedName>
</protein>
<accession>A0A0J9T3E1</accession>
<feature type="transmembrane region" description="Helical" evidence="2">
    <location>
        <begin position="230"/>
        <end position="253"/>
    </location>
</feature>
<keyword evidence="2" id="KW-0812">Transmembrane</keyword>
<reference evidence="3 4" key="1">
    <citation type="submission" date="2011-08" db="EMBL/GenBank/DDBJ databases">
        <title>The Genome Sequence of Plasmodium vivax Mauritania I.</title>
        <authorList>
            <consortium name="The Broad Institute Genome Sequencing Platform"/>
            <consortium name="The Broad Institute Genome Sequencing Center for Infectious Disease"/>
            <person name="Neafsey D."/>
            <person name="Carlton J."/>
            <person name="Barnwell J."/>
            <person name="Collins W."/>
            <person name="Escalante A."/>
            <person name="Mullikin J."/>
            <person name="Saul A."/>
            <person name="Guigo R."/>
            <person name="Camara F."/>
            <person name="Young S.K."/>
            <person name="Zeng Q."/>
            <person name="Gargeya S."/>
            <person name="Fitzgerald M."/>
            <person name="Haas B."/>
            <person name="Abouelleil A."/>
            <person name="Alvarado L."/>
            <person name="Arachchi H.M."/>
            <person name="Berlin A."/>
            <person name="Brown A."/>
            <person name="Chapman S.B."/>
            <person name="Chen Z."/>
            <person name="Dunbar C."/>
            <person name="Freedman E."/>
            <person name="Gearin G."/>
            <person name="Gellesch M."/>
            <person name="Goldberg J."/>
            <person name="Griggs A."/>
            <person name="Gujja S."/>
            <person name="Heiman D."/>
            <person name="Howarth C."/>
            <person name="Larson L."/>
            <person name="Lui A."/>
            <person name="MacDonald P.J.P."/>
            <person name="Montmayeur A."/>
            <person name="Murphy C."/>
            <person name="Neiman D."/>
            <person name="Pearson M."/>
            <person name="Priest M."/>
            <person name="Roberts A."/>
            <person name="Saif S."/>
            <person name="Shea T."/>
            <person name="Shenoy N."/>
            <person name="Sisk P."/>
            <person name="Stolte C."/>
            <person name="Sykes S."/>
            <person name="Wortman J."/>
            <person name="Nusbaum C."/>
            <person name="Birren B."/>
        </authorList>
    </citation>
    <scope>NUCLEOTIDE SEQUENCE [LARGE SCALE GENOMIC DNA]</scope>
    <source>
        <strain evidence="3 4">Mauritania I</strain>
    </source>
</reference>
<feature type="transmembrane region" description="Helical" evidence="2">
    <location>
        <begin position="13"/>
        <end position="32"/>
    </location>
</feature>
<dbReference type="InterPro" id="IPR022139">
    <property type="entry name" value="Fam-L/Fam-M-like_plasmodium"/>
</dbReference>
<dbReference type="Pfam" id="PF12420">
    <property type="entry name" value="DUF3671"/>
    <property type="match status" value="1"/>
</dbReference>
<sequence>MLILKNYTIKKKIKFRFCIKILGFILLIWLYLCHNNVNYIKNEHKIDHKIETEGRLSGKSLLRINDARQASTTARLWRSMTEASEYSKIGYKQNSQNENQNDSHDRVHENKSDNNENSVTLKKEEYKLKNELVEKNTLDNGESHKRKKKEKFFMLEILEVVDSFFENIVFSPFDAIKNYCDSRSSNKKNLRKKAYTKMCALVAVPILSLSLSIIIGLIKTYTALNLCVYIMLLSISVVMILYIFIKFIIYAFFVKRDLKSNK</sequence>
<dbReference type="Proteomes" id="UP000053776">
    <property type="component" value="Unassembled WGS sequence"/>
</dbReference>
<feature type="transmembrane region" description="Helical" evidence="2">
    <location>
        <begin position="198"/>
        <end position="218"/>
    </location>
</feature>
<name>A0A0J9T3E1_PLAVI</name>
<feature type="region of interest" description="Disordered" evidence="1">
    <location>
        <begin position="90"/>
        <end position="120"/>
    </location>
</feature>
<keyword evidence="2" id="KW-0472">Membrane</keyword>